<dbReference type="GO" id="GO:0009246">
    <property type="term" value="P:enterobacterial common antigen biosynthetic process"/>
    <property type="evidence" value="ECO:0007669"/>
    <property type="project" value="TreeGrafter"/>
</dbReference>
<evidence type="ECO:0000256" key="2">
    <source>
        <dbReference type="ARBA" id="ARBA00007400"/>
    </source>
</evidence>
<proteinExistence type="inferred from homology"/>
<feature type="transmembrane region" description="Helical" evidence="7">
    <location>
        <begin position="253"/>
        <end position="276"/>
    </location>
</feature>
<feature type="transmembrane region" description="Helical" evidence="7">
    <location>
        <begin position="51"/>
        <end position="69"/>
    </location>
</feature>
<evidence type="ECO:0000256" key="5">
    <source>
        <dbReference type="ARBA" id="ARBA00022989"/>
    </source>
</evidence>
<comment type="caution">
    <text evidence="9">The sequence shown here is derived from an EMBL/GenBank/DDBJ whole genome shotgun (WGS) entry which is preliminary data.</text>
</comment>
<keyword evidence="3" id="KW-1003">Cell membrane</keyword>
<comment type="similarity">
    <text evidence="2">Belongs to the acyltransferase 3 family.</text>
</comment>
<dbReference type="GO" id="GO:0016413">
    <property type="term" value="F:O-acetyltransferase activity"/>
    <property type="evidence" value="ECO:0007669"/>
    <property type="project" value="TreeGrafter"/>
</dbReference>
<keyword evidence="6 7" id="KW-0472">Membrane</keyword>
<feature type="transmembrane region" description="Helical" evidence="7">
    <location>
        <begin position="127"/>
        <end position="144"/>
    </location>
</feature>
<feature type="transmembrane region" description="Helical" evidence="7">
    <location>
        <begin position="223"/>
        <end position="241"/>
    </location>
</feature>
<dbReference type="PANTHER" id="PTHR40074">
    <property type="entry name" value="O-ACETYLTRANSFERASE WECH"/>
    <property type="match status" value="1"/>
</dbReference>
<sequence length="341" mass="39383">MQKWTVEQDIRATNIMKGISIIAVVCLHVFTSIPNMYTNLPVRSLVIGVDQLLRFCVPLFVVISGYGLASRYMRDLPVVQYFRKRVLRLIPLYLVWSGIFLFLFSDWQHTPISSLVRTILLGKADYHLYFVPMIIQLYVLFPLLRFLMNKGQKGTLFLTLFLQLGMYLFLTYASGHLIDYSSLIDQNHYAICLNWIFYFGFGMWIAYREGSRVKNQKSKESNVWVYSILALVGIWLAYTTAAQDILHGVDPLIALRFTRFSVIVYTIGFTGLLFLLRKYFLAIPRFVQTALAWCGNESYLIYLSHTVVLRIVFAIVVGVAFFSLLPISILYSIAVWISTYL</sequence>
<keyword evidence="4 7" id="KW-0812">Transmembrane</keyword>
<evidence type="ECO:0000256" key="3">
    <source>
        <dbReference type="ARBA" id="ARBA00022475"/>
    </source>
</evidence>
<evidence type="ECO:0000256" key="7">
    <source>
        <dbReference type="SAM" id="Phobius"/>
    </source>
</evidence>
<dbReference type="EMBL" id="PSRQ01000009">
    <property type="protein sequence ID" value="PWU24166.1"/>
    <property type="molecule type" value="Genomic_DNA"/>
</dbReference>
<dbReference type="Proteomes" id="UP000246104">
    <property type="component" value="Unassembled WGS sequence"/>
</dbReference>
<evidence type="ECO:0000256" key="1">
    <source>
        <dbReference type="ARBA" id="ARBA00004651"/>
    </source>
</evidence>
<dbReference type="PANTHER" id="PTHR40074:SF2">
    <property type="entry name" value="O-ACETYLTRANSFERASE WECH"/>
    <property type="match status" value="1"/>
</dbReference>
<organism evidence="9 10">
    <name type="scientific">Candidatus Cerribacteria bacterium 'Amazon FNV 2010 28 9'</name>
    <dbReference type="NCBI Taxonomy" id="2081795"/>
    <lineage>
        <taxon>Bacteria</taxon>
        <taxon>Candidatus Cerribacteria</taxon>
    </lineage>
</organism>
<accession>A0A317JUA2</accession>
<keyword evidence="5 7" id="KW-1133">Transmembrane helix</keyword>
<feature type="domain" description="Acyltransferase 3" evidence="8">
    <location>
        <begin position="14"/>
        <end position="339"/>
    </location>
</feature>
<feature type="transmembrane region" description="Helical" evidence="7">
    <location>
        <begin position="90"/>
        <end position="107"/>
    </location>
</feature>
<feature type="transmembrane region" description="Helical" evidence="7">
    <location>
        <begin position="12"/>
        <end position="31"/>
    </location>
</feature>
<evidence type="ECO:0000313" key="9">
    <source>
        <dbReference type="EMBL" id="PWU24166.1"/>
    </source>
</evidence>
<evidence type="ECO:0000256" key="6">
    <source>
        <dbReference type="ARBA" id="ARBA00023136"/>
    </source>
</evidence>
<evidence type="ECO:0000313" key="10">
    <source>
        <dbReference type="Proteomes" id="UP000246104"/>
    </source>
</evidence>
<gene>
    <name evidence="9" type="ORF">C5B42_00510</name>
</gene>
<dbReference type="GO" id="GO:0005886">
    <property type="term" value="C:plasma membrane"/>
    <property type="evidence" value="ECO:0007669"/>
    <property type="project" value="UniProtKB-SubCell"/>
</dbReference>
<dbReference type="Pfam" id="PF01757">
    <property type="entry name" value="Acyl_transf_3"/>
    <property type="match status" value="1"/>
</dbReference>
<protein>
    <recommendedName>
        <fullName evidence="8">Acyltransferase 3 domain-containing protein</fullName>
    </recommendedName>
</protein>
<evidence type="ECO:0000259" key="8">
    <source>
        <dbReference type="Pfam" id="PF01757"/>
    </source>
</evidence>
<evidence type="ECO:0000256" key="4">
    <source>
        <dbReference type="ARBA" id="ARBA00022692"/>
    </source>
</evidence>
<comment type="subcellular location">
    <subcellularLocation>
        <location evidence="1">Cell membrane</location>
        <topology evidence="1">Multi-pass membrane protein</topology>
    </subcellularLocation>
</comment>
<dbReference type="InterPro" id="IPR002656">
    <property type="entry name" value="Acyl_transf_3_dom"/>
</dbReference>
<dbReference type="AlphaFoldDB" id="A0A317JUA2"/>
<feature type="transmembrane region" description="Helical" evidence="7">
    <location>
        <begin position="307"/>
        <end position="337"/>
    </location>
</feature>
<feature type="transmembrane region" description="Helical" evidence="7">
    <location>
        <begin position="187"/>
        <end position="207"/>
    </location>
</feature>
<feature type="transmembrane region" description="Helical" evidence="7">
    <location>
        <begin position="156"/>
        <end position="175"/>
    </location>
</feature>
<name>A0A317JUA2_9BACT</name>
<reference evidence="9 10" key="1">
    <citation type="submission" date="2018-02" db="EMBL/GenBank/DDBJ databases">
        <title>Genomic Reconstructions from Amazon Rainforest and Pasture Soil Reveal Novel Insights into the Physiology of Candidate Phyla in Tropical Sites.</title>
        <authorList>
            <person name="Kroeger M.E."/>
            <person name="Delmont T."/>
            <person name="Eren A.M."/>
            <person name="Guo J."/>
            <person name="Meyer K.M."/>
            <person name="Khan K."/>
            <person name="Rodrigues J.L.M."/>
            <person name="Bohannan B.J.M."/>
            <person name="Tringe S."/>
            <person name="Borges C.D."/>
            <person name="Tiedje J."/>
            <person name="Tsai S.M."/>
            <person name="Nusslein K."/>
        </authorList>
    </citation>
    <scope>NUCLEOTIDE SEQUENCE [LARGE SCALE GENOMIC DNA]</scope>
    <source>
        <strain evidence="9">Amazon FNV 2010 28 9</strain>
    </source>
</reference>